<dbReference type="Pfam" id="PF04717">
    <property type="entry name" value="Phage_base_V"/>
    <property type="match status" value="1"/>
</dbReference>
<reference evidence="2 3" key="1">
    <citation type="submission" date="2020-08" db="EMBL/GenBank/DDBJ databases">
        <title>Whole genome shotgun sequence of Actinoplanes ianthinogenes NBRC 13996.</title>
        <authorList>
            <person name="Komaki H."/>
            <person name="Tamura T."/>
        </authorList>
    </citation>
    <scope>NUCLEOTIDE SEQUENCE [LARGE SCALE GENOMIC DNA]</scope>
    <source>
        <strain evidence="2 3">NBRC 13996</strain>
    </source>
</reference>
<name>A0ABN6C5T0_9ACTN</name>
<sequence length="159" mass="16924">MGAVRGVVIGIVRSLDDQKHRGQVEVEFPAERGEQTVPVRDWARVATPFAGPGRGLWLMPEVGDEVLVACVGEDPADPYVIGALWSEPPGTVAAPPAGAKPGQRLIRSVTGHTVLLDDDGDRVEVRHQGGARISLDAGQVELVMGGRRIRMTGDAIEFS</sequence>
<evidence type="ECO:0000313" key="2">
    <source>
        <dbReference type="EMBL" id="BCJ39852.1"/>
    </source>
</evidence>
<keyword evidence="3" id="KW-1185">Reference proteome</keyword>
<protein>
    <recommendedName>
        <fullName evidence="1">Gp5/Type VI secretion system Vgr protein OB-fold domain-containing protein</fullName>
    </recommendedName>
</protein>
<dbReference type="SUPFAM" id="SSF69255">
    <property type="entry name" value="gp5 N-terminal domain-like"/>
    <property type="match status" value="1"/>
</dbReference>
<dbReference type="RefSeq" id="WP_189330738.1">
    <property type="nucleotide sequence ID" value="NZ_AP023356.1"/>
</dbReference>
<dbReference type="InterPro" id="IPR006531">
    <property type="entry name" value="Gp5/Vgr_OB"/>
</dbReference>
<dbReference type="EMBL" id="AP023356">
    <property type="protein sequence ID" value="BCJ39852.1"/>
    <property type="molecule type" value="Genomic_DNA"/>
</dbReference>
<dbReference type="InterPro" id="IPR037026">
    <property type="entry name" value="Vgr_OB-fold_dom_sf"/>
</dbReference>
<accession>A0ABN6C5T0</accession>
<feature type="domain" description="Gp5/Type VI secretion system Vgr protein OB-fold" evidence="1">
    <location>
        <begin position="9"/>
        <end position="85"/>
    </location>
</feature>
<evidence type="ECO:0000313" key="3">
    <source>
        <dbReference type="Proteomes" id="UP000676967"/>
    </source>
</evidence>
<dbReference type="Proteomes" id="UP000676967">
    <property type="component" value="Chromosome"/>
</dbReference>
<gene>
    <name evidence="2" type="ORF">Aiant_05090</name>
</gene>
<proteinExistence type="predicted"/>
<organism evidence="2 3">
    <name type="scientific">Actinoplanes ianthinogenes</name>
    <dbReference type="NCBI Taxonomy" id="122358"/>
    <lineage>
        <taxon>Bacteria</taxon>
        <taxon>Bacillati</taxon>
        <taxon>Actinomycetota</taxon>
        <taxon>Actinomycetes</taxon>
        <taxon>Micromonosporales</taxon>
        <taxon>Micromonosporaceae</taxon>
        <taxon>Actinoplanes</taxon>
    </lineage>
</organism>
<evidence type="ECO:0000259" key="1">
    <source>
        <dbReference type="Pfam" id="PF04717"/>
    </source>
</evidence>
<dbReference type="Gene3D" id="2.40.50.230">
    <property type="entry name" value="Gp5 N-terminal domain"/>
    <property type="match status" value="1"/>
</dbReference>